<gene>
    <name evidence="2" type="ordered locus">SCAB_76941</name>
</gene>
<evidence type="ECO:0000256" key="1">
    <source>
        <dbReference type="SAM" id="MobiDB-lite"/>
    </source>
</evidence>
<dbReference type="EMBL" id="FN554889">
    <property type="protein sequence ID" value="CBG74666.1"/>
    <property type="molecule type" value="Genomic_DNA"/>
</dbReference>
<evidence type="ECO:0000313" key="3">
    <source>
        <dbReference type="Proteomes" id="UP000001444"/>
    </source>
</evidence>
<dbReference type="AlphaFoldDB" id="C9Z9J2"/>
<organism evidence="2 3">
    <name type="scientific">Streptomyces scabiei (strain 87.22)</name>
    <dbReference type="NCBI Taxonomy" id="680198"/>
    <lineage>
        <taxon>Bacteria</taxon>
        <taxon>Bacillati</taxon>
        <taxon>Actinomycetota</taxon>
        <taxon>Actinomycetes</taxon>
        <taxon>Kitasatosporales</taxon>
        <taxon>Streptomycetaceae</taxon>
        <taxon>Streptomyces</taxon>
    </lineage>
</organism>
<accession>C9Z9J2</accession>
<protein>
    <submittedName>
        <fullName evidence="2">Uncharacterized protein</fullName>
    </submittedName>
</protein>
<sequence>MAGAAESAAERQADLLHGQASQSVAAAERGLMAIIQDTRGRFVSEGE</sequence>
<dbReference type="HOGENOM" id="CLU_3173934_0_0_11"/>
<proteinExistence type="predicted"/>
<evidence type="ECO:0000313" key="2">
    <source>
        <dbReference type="EMBL" id="CBG74666.1"/>
    </source>
</evidence>
<name>C9Z9J2_STRSW</name>
<dbReference type="KEGG" id="scb:SCAB_76941"/>
<reference evidence="2 3" key="1">
    <citation type="journal article" date="2010" name="Mol. Plant Microbe Interact.">
        <title>Streptomyces scabies 87-22 contains a coronafacic acid-like biosynthetic cluster that contributes to plant-microbe interactions.</title>
        <authorList>
            <person name="Bignell D.R."/>
            <person name="Seipke R.F."/>
            <person name="Huguet-Tapia J.C."/>
            <person name="Chambers A.H."/>
            <person name="Parry R.J."/>
            <person name="Loria R."/>
        </authorList>
    </citation>
    <scope>NUCLEOTIDE SEQUENCE [LARGE SCALE GENOMIC DNA]</scope>
    <source>
        <strain evidence="2 3">87.22</strain>
    </source>
</reference>
<keyword evidence="3" id="KW-1185">Reference proteome</keyword>
<feature type="region of interest" description="Disordered" evidence="1">
    <location>
        <begin position="1"/>
        <end position="20"/>
    </location>
</feature>
<dbReference type="Proteomes" id="UP000001444">
    <property type="component" value="Chromosome"/>
</dbReference>